<protein>
    <submittedName>
        <fullName evidence="1">Uncharacterized protein</fullName>
    </submittedName>
</protein>
<sequence>MSRNGIPCNNREEINVLGDDYGSRAGSCRVCDIKYRAASKYEAAVAAAESQFTAIVNAAWSKKIEEEERASYVIDTIPSIDRQKRPRRHSYHRYHHHRDY</sequence>
<evidence type="ECO:0000313" key="2">
    <source>
        <dbReference type="Proteomes" id="UP000019487"/>
    </source>
</evidence>
<dbReference type="HOGENOM" id="CLU_183173_0_0_1"/>
<organism evidence="1 2">
    <name type="scientific">Sclerotinia borealis (strain F-4128)</name>
    <dbReference type="NCBI Taxonomy" id="1432307"/>
    <lineage>
        <taxon>Eukaryota</taxon>
        <taxon>Fungi</taxon>
        <taxon>Dikarya</taxon>
        <taxon>Ascomycota</taxon>
        <taxon>Pezizomycotina</taxon>
        <taxon>Leotiomycetes</taxon>
        <taxon>Helotiales</taxon>
        <taxon>Sclerotiniaceae</taxon>
        <taxon>Sclerotinia</taxon>
    </lineage>
</organism>
<accession>W9CAA9</accession>
<dbReference type="AlphaFoldDB" id="W9CAA9"/>
<comment type="caution">
    <text evidence="1">The sequence shown here is derived from an EMBL/GenBank/DDBJ whole genome shotgun (WGS) entry which is preliminary data.</text>
</comment>
<proteinExistence type="predicted"/>
<gene>
    <name evidence="1" type="ORF">SBOR_6843</name>
</gene>
<name>W9CAA9_SCLBF</name>
<dbReference type="Proteomes" id="UP000019487">
    <property type="component" value="Unassembled WGS sequence"/>
</dbReference>
<dbReference type="EMBL" id="AYSA01000363">
    <property type="protein sequence ID" value="ESZ92786.1"/>
    <property type="molecule type" value="Genomic_DNA"/>
</dbReference>
<reference evidence="1 2" key="1">
    <citation type="journal article" date="2014" name="Genome Announc.">
        <title>Draft genome sequence of Sclerotinia borealis, a psychrophilic plant pathogenic fungus.</title>
        <authorList>
            <person name="Mardanov A.V."/>
            <person name="Beletsky A.V."/>
            <person name="Kadnikov V.V."/>
            <person name="Ignatov A.N."/>
            <person name="Ravin N.V."/>
        </authorList>
    </citation>
    <scope>NUCLEOTIDE SEQUENCE [LARGE SCALE GENOMIC DNA]</scope>
    <source>
        <strain evidence="2">F-4157</strain>
    </source>
</reference>
<evidence type="ECO:0000313" key="1">
    <source>
        <dbReference type="EMBL" id="ESZ92786.1"/>
    </source>
</evidence>
<dbReference type="OrthoDB" id="3559518at2759"/>
<keyword evidence="2" id="KW-1185">Reference proteome</keyword>